<dbReference type="InterPro" id="IPR001478">
    <property type="entry name" value="PDZ"/>
</dbReference>
<feature type="domain" description="PDZ" evidence="5">
    <location>
        <begin position="48"/>
        <end position="118"/>
    </location>
</feature>
<feature type="compositionally biased region" description="Polar residues" evidence="4">
    <location>
        <begin position="656"/>
        <end position="669"/>
    </location>
</feature>
<evidence type="ECO:0000259" key="5">
    <source>
        <dbReference type="PROSITE" id="PS50106"/>
    </source>
</evidence>
<organism evidence="7">
    <name type="scientific">Culicoides sonorensis</name>
    <name type="common">Biting midge</name>
    <dbReference type="NCBI Taxonomy" id="179676"/>
    <lineage>
        <taxon>Eukaryota</taxon>
        <taxon>Metazoa</taxon>
        <taxon>Ecdysozoa</taxon>
        <taxon>Arthropoda</taxon>
        <taxon>Hexapoda</taxon>
        <taxon>Insecta</taxon>
        <taxon>Pterygota</taxon>
        <taxon>Neoptera</taxon>
        <taxon>Endopterygota</taxon>
        <taxon>Diptera</taxon>
        <taxon>Nematocera</taxon>
        <taxon>Chironomoidea</taxon>
        <taxon>Ceratopogonidae</taxon>
        <taxon>Ceratopogoninae</taxon>
        <taxon>Culicoides</taxon>
        <taxon>Monoculicoides</taxon>
    </lineage>
</organism>
<feature type="region of interest" description="Disordered" evidence="4">
    <location>
        <begin position="640"/>
        <end position="699"/>
    </location>
</feature>
<dbReference type="GO" id="GO:0032426">
    <property type="term" value="C:stereocilium tip"/>
    <property type="evidence" value="ECO:0007669"/>
    <property type="project" value="TreeGrafter"/>
</dbReference>
<feature type="region of interest" description="Disordered" evidence="4">
    <location>
        <begin position="409"/>
        <end position="457"/>
    </location>
</feature>
<feature type="region of interest" description="Disordered" evidence="4">
    <location>
        <begin position="527"/>
        <end position="568"/>
    </location>
</feature>
<protein>
    <submittedName>
        <fullName evidence="7">CSON007568 protein</fullName>
    </submittedName>
</protein>
<dbReference type="Gene3D" id="2.30.42.10">
    <property type="match status" value="2"/>
</dbReference>
<reference evidence="7" key="2">
    <citation type="submission" date="2018-07" db="EMBL/GenBank/DDBJ databases">
        <authorList>
            <person name="Quirk P.G."/>
            <person name="Krulwich T.A."/>
        </authorList>
    </citation>
    <scope>NUCLEOTIDE SEQUENCE</scope>
</reference>
<dbReference type="VEuPathDB" id="VectorBase:CSON007568"/>
<feature type="region of interest" description="Disordered" evidence="4">
    <location>
        <begin position="252"/>
        <end position="337"/>
    </location>
</feature>
<feature type="compositionally biased region" description="Polar residues" evidence="4">
    <location>
        <begin position="548"/>
        <end position="566"/>
    </location>
</feature>
<dbReference type="AlphaFoldDB" id="A0A336LXM3"/>
<dbReference type="InterPro" id="IPR051844">
    <property type="entry name" value="USH2_Complex_Protein"/>
</dbReference>
<dbReference type="EMBL" id="UFQT01000285">
    <property type="protein sequence ID" value="SSX22792.1"/>
    <property type="molecule type" value="Genomic_DNA"/>
</dbReference>
<dbReference type="GO" id="GO:0002142">
    <property type="term" value="C:stereocilia ankle link complex"/>
    <property type="evidence" value="ECO:0007669"/>
    <property type="project" value="TreeGrafter"/>
</dbReference>
<evidence type="ECO:0000256" key="1">
    <source>
        <dbReference type="ARBA" id="ARBA00004316"/>
    </source>
</evidence>
<dbReference type="InterPro" id="IPR036034">
    <property type="entry name" value="PDZ_sf"/>
</dbReference>
<dbReference type="SMART" id="SM00228">
    <property type="entry name" value="PDZ"/>
    <property type="match status" value="2"/>
</dbReference>
<dbReference type="Pfam" id="PF00595">
    <property type="entry name" value="PDZ"/>
    <property type="match status" value="2"/>
</dbReference>
<evidence type="ECO:0000313" key="7">
    <source>
        <dbReference type="EMBL" id="SSX22792.1"/>
    </source>
</evidence>
<keyword evidence="3" id="KW-0966">Cell projection</keyword>
<dbReference type="SUPFAM" id="SSF50156">
    <property type="entry name" value="PDZ domain-like"/>
    <property type="match status" value="2"/>
</dbReference>
<dbReference type="PANTHER" id="PTHR23116:SF36">
    <property type="entry name" value="HARMONIN"/>
    <property type="match status" value="1"/>
</dbReference>
<proteinExistence type="predicted"/>
<evidence type="ECO:0000313" key="6">
    <source>
        <dbReference type="EMBL" id="SSX02417.1"/>
    </source>
</evidence>
<dbReference type="OMA" id="PRTKLGC"/>
<feature type="compositionally biased region" description="Low complexity" evidence="4">
    <location>
        <begin position="322"/>
        <end position="337"/>
    </location>
</feature>
<dbReference type="PANTHER" id="PTHR23116">
    <property type="entry name" value="PDZ DOMAIN CONTAINING WHIRLIN AND HARMONIN-RELATED"/>
    <property type="match status" value="1"/>
</dbReference>
<reference evidence="6" key="1">
    <citation type="submission" date="2018-04" db="EMBL/GenBank/DDBJ databases">
        <authorList>
            <person name="Go L.Y."/>
            <person name="Mitchell J.A."/>
        </authorList>
    </citation>
    <scope>NUCLEOTIDE SEQUENCE</scope>
    <source>
        <tissue evidence="6">Whole organism</tissue>
    </source>
</reference>
<evidence type="ECO:0000256" key="3">
    <source>
        <dbReference type="ARBA" id="ARBA00023273"/>
    </source>
</evidence>
<sequence>MSAAVMTDCSSFRSSTNSTLSDLIPSTIKIGSTTNSSSTSSKNTRIRIVRLNRNRSNLTRNFGFSLRGGKEFGTGFFVSHVEKGSEADLKGLKTGDEIYQVNGYKVSDAVHRELSKYIAIQDRITLRVRGVGIIPVKEYATDPLSWQVIGSKQAKTVDNLERIMLTLAPKMKLGCGICKGPEWKPGIFVQFTKENGVARNAGLRPGDQILACNGHDFTNIAFTEAVSIMKESHTLDLLVRVSEGVDLFPNESSGYNSSASSATGDQSPCWGNEKSKRLSIVREESNSSGDRKINIRSKGREIKRSLKQVPAPKVPPRSKTTQISSSLQNLSSNQNKGLNNTTIIKLSENGTLINNILISNYGGGEVKTNSNEATQMLSQSMGAIKIDEQTYSKSSEKHNELKTIKVEVHQSASTQNHSKPDNGKSIPAPPPPKMPLELQSTASSISVESGPDTPNETSLKCALFEEIRKRAEKKELDPENGISKLDQIQAPAKKGTGFSSNNKQHDALMEEFKLAHKRMFKNGFIESEKEREEHHVAPPPAPTPTPDYDSTPQNSLRKSPSSNVAPSTLHRVAVHESAKAIGEVAEMESIKSFQFNGANMGSSPPKFPQQFFVPRATGPATIKKANPQVAVKIDEFQNRADVGGQKNPSPAKRTLKPNQITSVLSNGQNKDVDKTNGTKAKNKVTIVVPNTSKDTNGHS</sequence>
<gene>
    <name evidence="7" type="primary">CSON007568</name>
</gene>
<dbReference type="GO" id="GO:0005929">
    <property type="term" value="C:cilium"/>
    <property type="evidence" value="ECO:0007669"/>
    <property type="project" value="TreeGrafter"/>
</dbReference>
<feature type="compositionally biased region" description="Basic and acidic residues" evidence="4">
    <location>
        <begin position="273"/>
        <end position="304"/>
    </location>
</feature>
<feature type="compositionally biased region" description="Basic and acidic residues" evidence="4">
    <location>
        <begin position="527"/>
        <end position="536"/>
    </location>
</feature>
<dbReference type="GO" id="GO:0005886">
    <property type="term" value="C:plasma membrane"/>
    <property type="evidence" value="ECO:0007669"/>
    <property type="project" value="TreeGrafter"/>
</dbReference>
<accession>A0A336LXM3</accession>
<feature type="compositionally biased region" description="Polar residues" evidence="4">
    <location>
        <begin position="688"/>
        <end position="699"/>
    </location>
</feature>
<feature type="domain" description="PDZ" evidence="5">
    <location>
        <begin position="162"/>
        <end position="232"/>
    </location>
</feature>
<feature type="compositionally biased region" description="Low complexity" evidence="4">
    <location>
        <begin position="252"/>
        <end position="261"/>
    </location>
</feature>
<name>A0A336LXM3_CULSO</name>
<feature type="compositionally biased region" description="Polar residues" evidence="4">
    <location>
        <begin position="438"/>
        <end position="457"/>
    </location>
</feature>
<dbReference type="PROSITE" id="PS50106">
    <property type="entry name" value="PDZ"/>
    <property type="match status" value="2"/>
</dbReference>
<keyword evidence="2" id="KW-0677">Repeat</keyword>
<evidence type="ECO:0000256" key="2">
    <source>
        <dbReference type="ARBA" id="ARBA00022737"/>
    </source>
</evidence>
<evidence type="ECO:0000256" key="4">
    <source>
        <dbReference type="SAM" id="MobiDB-lite"/>
    </source>
</evidence>
<comment type="subcellular location">
    <subcellularLocation>
        <location evidence="1">Cell projection</location>
    </subcellularLocation>
</comment>
<dbReference type="EMBL" id="UFQS01000285">
    <property type="protein sequence ID" value="SSX02417.1"/>
    <property type="molecule type" value="Genomic_DNA"/>
</dbReference>